<dbReference type="SUPFAM" id="SSF46785">
    <property type="entry name" value="Winged helix' DNA-binding domain"/>
    <property type="match status" value="1"/>
</dbReference>
<dbReference type="EMBL" id="JAUNQW010000001">
    <property type="protein sequence ID" value="MDO5456816.1"/>
    <property type="molecule type" value="Genomic_DNA"/>
</dbReference>
<evidence type="ECO:0000313" key="6">
    <source>
        <dbReference type="Proteomes" id="UP001171751"/>
    </source>
</evidence>
<dbReference type="PANTHER" id="PTHR42909">
    <property type="entry name" value="ZGC:136858"/>
    <property type="match status" value="1"/>
</dbReference>
<keyword evidence="6" id="KW-1185">Reference proteome</keyword>
<dbReference type="GO" id="GO:0004730">
    <property type="term" value="F:pseudouridylate synthase activity"/>
    <property type="evidence" value="ECO:0007669"/>
    <property type="project" value="TreeGrafter"/>
</dbReference>
<proteinExistence type="predicted"/>
<dbReference type="GO" id="GO:0016301">
    <property type="term" value="F:kinase activity"/>
    <property type="evidence" value="ECO:0007669"/>
    <property type="project" value="UniProtKB-KW"/>
</dbReference>
<keyword evidence="2" id="KW-0479">Metal-binding</keyword>
<dbReference type="InterPro" id="IPR011611">
    <property type="entry name" value="PfkB_dom"/>
</dbReference>
<dbReference type="GO" id="GO:0005737">
    <property type="term" value="C:cytoplasm"/>
    <property type="evidence" value="ECO:0007669"/>
    <property type="project" value="TreeGrafter"/>
</dbReference>
<reference evidence="5" key="1">
    <citation type="submission" date="2023-07" db="EMBL/GenBank/DDBJ databases">
        <title>Between Cages and Wild: Unraveling the Impact of Captivity on Animal Microbiomes and Antimicrobial Resistance.</title>
        <authorList>
            <person name="Schmartz G.P."/>
            <person name="Rehner J."/>
            <person name="Schuff M.J."/>
            <person name="Becker S.L."/>
            <person name="Kravczyk M."/>
            <person name="Gurevich A."/>
            <person name="Francke R."/>
            <person name="Mueller R."/>
            <person name="Keller V."/>
            <person name="Keller A."/>
        </authorList>
    </citation>
    <scope>NUCLEOTIDE SEQUENCE</scope>
    <source>
        <strain evidence="5">S39M_St_73</strain>
    </source>
</reference>
<evidence type="ECO:0000313" key="5">
    <source>
        <dbReference type="EMBL" id="MDO5456816.1"/>
    </source>
</evidence>
<protein>
    <submittedName>
        <fullName evidence="5">Winged helix-turn-helix transcriptional regulator</fullName>
    </submittedName>
</protein>
<dbReference type="Gene3D" id="3.40.1190.20">
    <property type="match status" value="1"/>
</dbReference>
<evidence type="ECO:0000256" key="3">
    <source>
        <dbReference type="ARBA" id="ARBA00022777"/>
    </source>
</evidence>
<dbReference type="InterPro" id="IPR036388">
    <property type="entry name" value="WH-like_DNA-bd_sf"/>
</dbReference>
<keyword evidence="3" id="KW-0418">Kinase</keyword>
<sequence length="368" mass="40913">MAILSQNEKRVLDIIQADPFITQQDIADELDLNRSTVATLISGLVSKRIIKGRAYVVNKEPDIICIGGMNVDRKYVIQGNMVPETSNPVSSTLSIGGVGRNIAENLGRLEEEVTFLSVAGYDHDYEWIKEQTESFVNMDNITQLKDVSTGAYSAILDHEGEMQLALADMSINDQMDLAWIKQQIALLSAAKMIIIDLNLPKETVNYIIQLSKSKEIPLIVVPVSSPKMNRLPRDLQGVDTIIVNLDESMTFFDIPVDEDCDPDELIDLWLSTGIKQVVLTSGSRETLYGHHDGVRASFQPPQVPQVIDVTGAGDSFVGGFIFGQSQDYDYEDSVKLALTNSYHTIQSDQTVRLNLSRTTIIEEKNELF</sequence>
<evidence type="ECO:0000259" key="4">
    <source>
        <dbReference type="Pfam" id="PF00294"/>
    </source>
</evidence>
<dbReference type="SUPFAM" id="SSF53613">
    <property type="entry name" value="Ribokinase-like"/>
    <property type="match status" value="1"/>
</dbReference>
<dbReference type="Pfam" id="PF13412">
    <property type="entry name" value="HTH_24"/>
    <property type="match status" value="1"/>
</dbReference>
<dbReference type="Proteomes" id="UP001171751">
    <property type="component" value="Unassembled WGS sequence"/>
</dbReference>
<organism evidence="5 6">
    <name type="scientific">Atopococcus tabaci</name>
    <dbReference type="NCBI Taxonomy" id="269774"/>
    <lineage>
        <taxon>Bacteria</taxon>
        <taxon>Bacillati</taxon>
        <taxon>Bacillota</taxon>
        <taxon>Bacilli</taxon>
        <taxon>Lactobacillales</taxon>
        <taxon>Carnobacteriaceae</taxon>
        <taxon>Atopococcus</taxon>
    </lineage>
</organism>
<dbReference type="GO" id="GO:0016798">
    <property type="term" value="F:hydrolase activity, acting on glycosyl bonds"/>
    <property type="evidence" value="ECO:0007669"/>
    <property type="project" value="TreeGrafter"/>
</dbReference>
<dbReference type="Pfam" id="PF00294">
    <property type="entry name" value="PfkB"/>
    <property type="match status" value="1"/>
</dbReference>
<accession>A0AA43U760</accession>
<evidence type="ECO:0000256" key="1">
    <source>
        <dbReference type="ARBA" id="ARBA00022679"/>
    </source>
</evidence>
<name>A0AA43U760_9LACT</name>
<dbReference type="CDD" id="cd01941">
    <property type="entry name" value="YeiC_kinase_like"/>
    <property type="match status" value="1"/>
</dbReference>
<dbReference type="AlphaFoldDB" id="A0AA43U760"/>
<feature type="domain" description="Carbohydrate kinase PfkB" evidence="4">
    <location>
        <begin position="62"/>
        <end position="349"/>
    </location>
</feature>
<comment type="caution">
    <text evidence="5">The sequence shown here is derived from an EMBL/GenBank/DDBJ whole genome shotgun (WGS) entry which is preliminary data.</text>
</comment>
<dbReference type="InterPro" id="IPR002173">
    <property type="entry name" value="Carboh/pur_kinase_PfkB_CS"/>
</dbReference>
<dbReference type="InterPro" id="IPR036390">
    <property type="entry name" value="WH_DNA-bd_sf"/>
</dbReference>
<evidence type="ECO:0000256" key="2">
    <source>
        <dbReference type="ARBA" id="ARBA00022723"/>
    </source>
</evidence>
<keyword evidence="1" id="KW-0808">Transferase</keyword>
<gene>
    <name evidence="5" type="ORF">Q4F26_00585</name>
</gene>
<dbReference type="PANTHER" id="PTHR42909:SF1">
    <property type="entry name" value="CARBOHYDRATE KINASE PFKB DOMAIN-CONTAINING PROTEIN"/>
    <property type="match status" value="1"/>
</dbReference>
<dbReference type="InterPro" id="IPR029056">
    <property type="entry name" value="Ribokinase-like"/>
</dbReference>
<dbReference type="PROSITE" id="PS00584">
    <property type="entry name" value="PFKB_KINASES_2"/>
    <property type="match status" value="1"/>
</dbReference>
<dbReference type="GO" id="GO:0046872">
    <property type="term" value="F:metal ion binding"/>
    <property type="evidence" value="ECO:0007669"/>
    <property type="project" value="UniProtKB-KW"/>
</dbReference>
<dbReference type="Gene3D" id="1.10.10.10">
    <property type="entry name" value="Winged helix-like DNA-binding domain superfamily/Winged helix DNA-binding domain"/>
    <property type="match status" value="1"/>
</dbReference>